<reference evidence="3" key="1">
    <citation type="submission" date="2020-10" db="EMBL/GenBank/DDBJ databases">
        <authorList>
            <person name="Gilroy R."/>
        </authorList>
    </citation>
    <scope>NUCLEOTIDE SEQUENCE</scope>
    <source>
        <strain evidence="3">17113</strain>
    </source>
</reference>
<dbReference type="InterPro" id="IPR027417">
    <property type="entry name" value="P-loop_NTPase"/>
</dbReference>
<dbReference type="Pfam" id="PF13173">
    <property type="entry name" value="AAA_14"/>
    <property type="match status" value="1"/>
</dbReference>
<sequence length="432" mass="50110">MVDWKKGSAGQTALLIEGARRVGKTTIVKHFAEKEYVSCIFIDFSTAGEEVKSLFDNLLDLNYLFLQLQLLFHVKLEKRKSLIVFDEVQFCPKARQAIKILVADGRYDYIETGSLISIRQNVKGILIPSEEEKLRMHPMDFEEFLWAMGDHSTIPFLKEAFKSLKGIGERANREVLRLFRLYLLVGGMPQAVSAYIRENDFQSVDKEKRNILSLYHDDFRKLDPRGRLSYLYDLIPAQLSSGKTFFVDRERKATKKKLLEELLPDLIDSRTVLPKYDCDNPEAGMSKYRDSDKFKLYLGDVGLFVAEAFADKEFTENVLYRKLLSDKLSADLGYLFENAVAQMLSASGYTLFYNVFKDETAHRYYETDFLIPKGDKLCPIEVKSGEYRSHRSLDMFQKRYSKKILRRYLLTTKDLHKDGDIICLPVYMAMFL</sequence>
<dbReference type="GO" id="GO:0005524">
    <property type="term" value="F:ATP binding"/>
    <property type="evidence" value="ECO:0007669"/>
    <property type="project" value="UniProtKB-KW"/>
</dbReference>
<accession>A0A9D9GT45</accession>
<evidence type="ECO:0000313" key="3">
    <source>
        <dbReference type="EMBL" id="MBO8426215.1"/>
    </source>
</evidence>
<dbReference type="AlphaFoldDB" id="A0A9D9GT45"/>
<evidence type="ECO:0000259" key="1">
    <source>
        <dbReference type="Pfam" id="PF13173"/>
    </source>
</evidence>
<protein>
    <submittedName>
        <fullName evidence="3">ATP-binding protein</fullName>
    </submittedName>
</protein>
<dbReference type="Gene3D" id="3.40.50.300">
    <property type="entry name" value="P-loop containing nucleotide triphosphate hydrolases"/>
    <property type="match status" value="1"/>
</dbReference>
<organism evidence="3 4">
    <name type="scientific">Candidatus Alloenteromonas pullistercoris</name>
    <dbReference type="NCBI Taxonomy" id="2840785"/>
    <lineage>
        <taxon>Bacteria</taxon>
        <taxon>Bacillati</taxon>
        <taxon>Bacillota</taxon>
        <taxon>Bacillota incertae sedis</taxon>
        <taxon>Candidatus Alloenteromonas</taxon>
    </lineage>
</organism>
<evidence type="ECO:0000313" key="4">
    <source>
        <dbReference type="Proteomes" id="UP000823634"/>
    </source>
</evidence>
<comment type="caution">
    <text evidence="3">The sequence shown here is derived from an EMBL/GenBank/DDBJ whole genome shotgun (WGS) entry which is preliminary data.</text>
</comment>
<evidence type="ECO:0000259" key="2">
    <source>
        <dbReference type="Pfam" id="PF13635"/>
    </source>
</evidence>
<feature type="domain" description="AAA" evidence="1">
    <location>
        <begin position="12"/>
        <end position="145"/>
    </location>
</feature>
<dbReference type="PANTHER" id="PTHR33295:SF7">
    <property type="entry name" value="ATPASE"/>
    <property type="match status" value="1"/>
</dbReference>
<dbReference type="InterPro" id="IPR041682">
    <property type="entry name" value="AAA_14"/>
</dbReference>
<keyword evidence="3" id="KW-0067">ATP-binding</keyword>
<dbReference type="Pfam" id="PF13635">
    <property type="entry name" value="DUF4143"/>
    <property type="match status" value="1"/>
</dbReference>
<dbReference type="EMBL" id="JADINA010000019">
    <property type="protein sequence ID" value="MBO8426215.1"/>
    <property type="molecule type" value="Genomic_DNA"/>
</dbReference>
<dbReference type="PANTHER" id="PTHR33295">
    <property type="entry name" value="ATPASE"/>
    <property type="match status" value="1"/>
</dbReference>
<keyword evidence="3" id="KW-0547">Nucleotide-binding</keyword>
<dbReference type="InterPro" id="IPR025420">
    <property type="entry name" value="DUF4143"/>
</dbReference>
<dbReference type="Proteomes" id="UP000823634">
    <property type="component" value="Unassembled WGS sequence"/>
</dbReference>
<dbReference type="SUPFAM" id="SSF52540">
    <property type="entry name" value="P-loop containing nucleoside triphosphate hydrolases"/>
    <property type="match status" value="1"/>
</dbReference>
<name>A0A9D9GT45_9FIRM</name>
<feature type="domain" description="DUF4143" evidence="2">
    <location>
        <begin position="272"/>
        <end position="385"/>
    </location>
</feature>
<proteinExistence type="predicted"/>
<gene>
    <name evidence="3" type="ORF">IAC61_02710</name>
</gene>
<reference evidence="3" key="2">
    <citation type="journal article" date="2021" name="PeerJ">
        <title>Extensive microbial diversity within the chicken gut microbiome revealed by metagenomics and culture.</title>
        <authorList>
            <person name="Gilroy R."/>
            <person name="Ravi A."/>
            <person name="Getino M."/>
            <person name="Pursley I."/>
            <person name="Horton D.L."/>
            <person name="Alikhan N.F."/>
            <person name="Baker D."/>
            <person name="Gharbi K."/>
            <person name="Hall N."/>
            <person name="Watson M."/>
            <person name="Adriaenssens E.M."/>
            <person name="Foster-Nyarko E."/>
            <person name="Jarju S."/>
            <person name="Secka A."/>
            <person name="Antonio M."/>
            <person name="Oren A."/>
            <person name="Chaudhuri R.R."/>
            <person name="La Ragione R."/>
            <person name="Hildebrand F."/>
            <person name="Pallen M.J."/>
        </authorList>
    </citation>
    <scope>NUCLEOTIDE SEQUENCE</scope>
    <source>
        <strain evidence="3">17113</strain>
    </source>
</reference>